<dbReference type="InterPro" id="IPR035595">
    <property type="entry name" value="UDP_glycos_trans_CS"/>
</dbReference>
<name>A0A2R6XMN8_MARPO</name>
<evidence type="ECO:0000256" key="4">
    <source>
        <dbReference type="RuleBase" id="RU362057"/>
    </source>
</evidence>
<reference evidence="7" key="1">
    <citation type="journal article" date="2017" name="Cell">
        <title>Insights into land plant evolution garnered from the Marchantia polymorpha genome.</title>
        <authorList>
            <person name="Bowman J.L."/>
            <person name="Kohchi T."/>
            <person name="Yamato K.T."/>
            <person name="Jenkins J."/>
            <person name="Shu S."/>
            <person name="Ishizaki K."/>
            <person name="Yamaoka S."/>
            <person name="Nishihama R."/>
            <person name="Nakamura Y."/>
            <person name="Berger F."/>
            <person name="Adam C."/>
            <person name="Aki S.S."/>
            <person name="Althoff F."/>
            <person name="Araki T."/>
            <person name="Arteaga-Vazquez M.A."/>
            <person name="Balasubrmanian S."/>
            <person name="Barry K."/>
            <person name="Bauer D."/>
            <person name="Boehm C.R."/>
            <person name="Briginshaw L."/>
            <person name="Caballero-Perez J."/>
            <person name="Catarino B."/>
            <person name="Chen F."/>
            <person name="Chiyoda S."/>
            <person name="Chovatia M."/>
            <person name="Davies K.M."/>
            <person name="Delmans M."/>
            <person name="Demura T."/>
            <person name="Dierschke T."/>
            <person name="Dolan L."/>
            <person name="Dorantes-Acosta A.E."/>
            <person name="Eklund D.M."/>
            <person name="Florent S.N."/>
            <person name="Flores-Sandoval E."/>
            <person name="Fujiyama A."/>
            <person name="Fukuzawa H."/>
            <person name="Galik B."/>
            <person name="Grimanelli D."/>
            <person name="Grimwood J."/>
            <person name="Grossniklaus U."/>
            <person name="Hamada T."/>
            <person name="Haseloff J."/>
            <person name="Hetherington A.J."/>
            <person name="Higo A."/>
            <person name="Hirakawa Y."/>
            <person name="Hundley H.N."/>
            <person name="Ikeda Y."/>
            <person name="Inoue K."/>
            <person name="Inoue S.I."/>
            <person name="Ishida S."/>
            <person name="Jia Q."/>
            <person name="Kakita M."/>
            <person name="Kanazawa T."/>
            <person name="Kawai Y."/>
            <person name="Kawashima T."/>
            <person name="Kennedy M."/>
            <person name="Kinose K."/>
            <person name="Kinoshita T."/>
            <person name="Kohara Y."/>
            <person name="Koide E."/>
            <person name="Komatsu K."/>
            <person name="Kopischke S."/>
            <person name="Kubo M."/>
            <person name="Kyozuka J."/>
            <person name="Lagercrantz U."/>
            <person name="Lin S.S."/>
            <person name="Lindquist E."/>
            <person name="Lipzen A.M."/>
            <person name="Lu C.W."/>
            <person name="De Luna E."/>
            <person name="Martienssen R.A."/>
            <person name="Minamino N."/>
            <person name="Mizutani M."/>
            <person name="Mizutani M."/>
            <person name="Mochizuki N."/>
            <person name="Monte I."/>
            <person name="Mosher R."/>
            <person name="Nagasaki H."/>
            <person name="Nakagami H."/>
            <person name="Naramoto S."/>
            <person name="Nishitani K."/>
            <person name="Ohtani M."/>
            <person name="Okamoto T."/>
            <person name="Okumura M."/>
            <person name="Phillips J."/>
            <person name="Pollak B."/>
            <person name="Reinders A."/>
            <person name="Rovekamp M."/>
            <person name="Sano R."/>
            <person name="Sawa S."/>
            <person name="Schmid M.W."/>
            <person name="Shirakawa M."/>
            <person name="Solano R."/>
            <person name="Spunde A."/>
            <person name="Suetsugu N."/>
            <person name="Sugano S."/>
            <person name="Sugiyama A."/>
            <person name="Sun R."/>
            <person name="Suzuki Y."/>
            <person name="Takenaka M."/>
            <person name="Takezawa D."/>
            <person name="Tomogane H."/>
            <person name="Tsuzuki M."/>
            <person name="Ueda T."/>
            <person name="Umeda M."/>
            <person name="Ward J.M."/>
            <person name="Watanabe Y."/>
            <person name="Yazaki K."/>
            <person name="Yokoyama R."/>
            <person name="Yoshitake Y."/>
            <person name="Yotsui I."/>
            <person name="Zachgo S."/>
            <person name="Schmutz J."/>
        </authorList>
    </citation>
    <scope>NUCLEOTIDE SEQUENCE [LARGE SCALE GENOMIC DNA]</scope>
    <source>
        <strain evidence="7">Tak-1</strain>
    </source>
</reference>
<evidence type="ECO:0000256" key="2">
    <source>
        <dbReference type="ARBA" id="ARBA00022679"/>
    </source>
</evidence>
<dbReference type="EMBL" id="KZ772680">
    <property type="protein sequence ID" value="PTQ47364.1"/>
    <property type="molecule type" value="Genomic_DNA"/>
</dbReference>
<keyword evidence="7" id="KW-1185">Reference proteome</keyword>
<dbReference type="SUPFAM" id="SSF53756">
    <property type="entry name" value="UDP-Glycosyltransferase/glycogen phosphorylase"/>
    <property type="match status" value="1"/>
</dbReference>
<dbReference type="OMA" id="FWASTAM"/>
<protein>
    <recommendedName>
        <fullName evidence="4">Glycosyltransferase</fullName>
        <ecNumber evidence="4">2.4.1.-</ecNumber>
    </recommendedName>
</protein>
<dbReference type="AlphaFoldDB" id="A0A2R6XMN8"/>
<dbReference type="InterPro" id="IPR002213">
    <property type="entry name" value="UDP_glucos_trans"/>
</dbReference>
<dbReference type="PANTHER" id="PTHR48045:SF31">
    <property type="entry name" value="UDP-GLYCOSYLTRANSFERASE 76B1-LIKE"/>
    <property type="match status" value="1"/>
</dbReference>
<keyword evidence="5" id="KW-0812">Transmembrane</keyword>
<dbReference type="PANTHER" id="PTHR48045">
    <property type="entry name" value="UDP-GLYCOSYLTRANSFERASE 72B1"/>
    <property type="match status" value="1"/>
</dbReference>
<dbReference type="EC" id="2.4.1.-" evidence="4"/>
<accession>A0A2R6XMN8</accession>
<evidence type="ECO:0000313" key="6">
    <source>
        <dbReference type="EMBL" id="PTQ47364.1"/>
    </source>
</evidence>
<dbReference type="FunFam" id="3.40.50.2000:FF:000060">
    <property type="entry name" value="Glycosyltransferase"/>
    <property type="match status" value="1"/>
</dbReference>
<dbReference type="OrthoDB" id="5835829at2759"/>
<dbReference type="Proteomes" id="UP000244005">
    <property type="component" value="Unassembled WGS sequence"/>
</dbReference>
<dbReference type="Gramene" id="Mp8g10910.1">
    <property type="protein sequence ID" value="Mp8g10910.1.cds"/>
    <property type="gene ID" value="Mp8g10910"/>
</dbReference>
<dbReference type="Gene3D" id="3.40.50.2000">
    <property type="entry name" value="Glycogen Phosphorylase B"/>
    <property type="match status" value="2"/>
</dbReference>
<sequence>MTAGTDGKKRPNILMIPVCFMGHTPAFVHLIHQVSLKYAGEATVTVLSSVEVTSEVSALHKKGVFGSLDMRFVTMFTPITDCVTDDPKLPLYLEAVCNKWRREFEPYRQNYLEQRRMNIETELGSPTCIISDCFLHFAKDFADDLGVIWIPLYTLPMWLGLSFIYAPKLYIQPRHSPQPIDLPGLEMFRHSDPPYEVWCEKDFLWEHRKYVEQSGGIMVNTPEYIETEVGAITEFRAHLQRTSTSGKVPVIYTMGPRNEIPGFGVEYRSKLSSFSVQDQECLRWLDKQSAKSVLYIAFGTLANLKTDEVSVVARGLEASGAKYLWNLKIPAGSSLEACLPAGFLERTSDHGFLLTGWAPQVKILQHPSLGGFMTHCGWNSTTESLCSGIPLIAAPVFADQCLNARVVTEKLNVGVALTPGYKHDGYEISSTEVEKAIKTLMFDDIGREIRKNAEEEQKRLLATMAPGGTTYEMTEAFLKLITTV</sequence>
<evidence type="ECO:0000256" key="1">
    <source>
        <dbReference type="ARBA" id="ARBA00009995"/>
    </source>
</evidence>
<organism evidence="6 7">
    <name type="scientific">Marchantia polymorpha</name>
    <name type="common">Common liverwort</name>
    <name type="synonym">Marchantia aquatica</name>
    <dbReference type="NCBI Taxonomy" id="3197"/>
    <lineage>
        <taxon>Eukaryota</taxon>
        <taxon>Viridiplantae</taxon>
        <taxon>Streptophyta</taxon>
        <taxon>Embryophyta</taxon>
        <taxon>Marchantiophyta</taxon>
        <taxon>Marchantiopsida</taxon>
        <taxon>Marchantiidae</taxon>
        <taxon>Marchantiales</taxon>
        <taxon>Marchantiaceae</taxon>
        <taxon>Marchantia</taxon>
    </lineage>
</organism>
<keyword evidence="2 3" id="KW-0808">Transferase</keyword>
<gene>
    <name evidence="6" type="ORF">MARPO_0008s0131</name>
</gene>
<dbReference type="CDD" id="cd03784">
    <property type="entry name" value="GT1_Gtf-like"/>
    <property type="match status" value="1"/>
</dbReference>
<evidence type="ECO:0000313" key="7">
    <source>
        <dbReference type="Proteomes" id="UP000244005"/>
    </source>
</evidence>
<dbReference type="PROSITE" id="PS00375">
    <property type="entry name" value="UDPGT"/>
    <property type="match status" value="1"/>
</dbReference>
<evidence type="ECO:0000256" key="5">
    <source>
        <dbReference type="SAM" id="Phobius"/>
    </source>
</evidence>
<dbReference type="GO" id="GO:0008194">
    <property type="term" value="F:UDP-glycosyltransferase activity"/>
    <property type="evidence" value="ECO:0007669"/>
    <property type="project" value="InterPro"/>
</dbReference>
<keyword evidence="5" id="KW-1133">Transmembrane helix</keyword>
<evidence type="ECO:0000256" key="3">
    <source>
        <dbReference type="RuleBase" id="RU003718"/>
    </source>
</evidence>
<proteinExistence type="inferred from homology"/>
<comment type="similarity">
    <text evidence="1 3">Belongs to the UDP-glycosyltransferase family.</text>
</comment>
<feature type="transmembrane region" description="Helical" evidence="5">
    <location>
        <begin position="146"/>
        <end position="166"/>
    </location>
</feature>
<keyword evidence="3" id="KW-0328">Glycosyltransferase</keyword>
<dbReference type="Pfam" id="PF00201">
    <property type="entry name" value="UDPGT"/>
    <property type="match status" value="1"/>
</dbReference>
<keyword evidence="5" id="KW-0472">Membrane</keyword>